<dbReference type="Proteomes" id="UP001234297">
    <property type="component" value="Chromosome 10"/>
</dbReference>
<comment type="caution">
    <text evidence="1">The sequence shown here is derived from an EMBL/GenBank/DDBJ whole genome shotgun (WGS) entry which is preliminary data.</text>
</comment>
<dbReference type="EMBL" id="CM056818">
    <property type="protein sequence ID" value="KAJ8622137.1"/>
    <property type="molecule type" value="Genomic_DNA"/>
</dbReference>
<accession>A0ACC2KLZ7</accession>
<reference evidence="1 2" key="1">
    <citation type="journal article" date="2022" name="Hortic Res">
        <title>A haplotype resolved chromosomal level avocado genome allows analysis of novel avocado genes.</title>
        <authorList>
            <person name="Nath O."/>
            <person name="Fletcher S.J."/>
            <person name="Hayward A."/>
            <person name="Shaw L.M."/>
            <person name="Masouleh A.K."/>
            <person name="Furtado A."/>
            <person name="Henry R.J."/>
            <person name="Mitter N."/>
        </authorList>
    </citation>
    <scope>NUCLEOTIDE SEQUENCE [LARGE SCALE GENOMIC DNA]</scope>
    <source>
        <strain evidence="2">cv. Hass</strain>
    </source>
</reference>
<gene>
    <name evidence="1" type="ORF">MRB53_030666</name>
</gene>
<organism evidence="1 2">
    <name type="scientific">Persea americana</name>
    <name type="common">Avocado</name>
    <dbReference type="NCBI Taxonomy" id="3435"/>
    <lineage>
        <taxon>Eukaryota</taxon>
        <taxon>Viridiplantae</taxon>
        <taxon>Streptophyta</taxon>
        <taxon>Embryophyta</taxon>
        <taxon>Tracheophyta</taxon>
        <taxon>Spermatophyta</taxon>
        <taxon>Magnoliopsida</taxon>
        <taxon>Magnoliidae</taxon>
        <taxon>Laurales</taxon>
        <taxon>Lauraceae</taxon>
        <taxon>Persea</taxon>
    </lineage>
</organism>
<name>A0ACC2KLZ7_PERAE</name>
<protein>
    <submittedName>
        <fullName evidence="1">Uncharacterized protein</fullName>
    </submittedName>
</protein>
<evidence type="ECO:0000313" key="1">
    <source>
        <dbReference type="EMBL" id="KAJ8622137.1"/>
    </source>
</evidence>
<keyword evidence="2" id="KW-1185">Reference proteome</keyword>
<evidence type="ECO:0000313" key="2">
    <source>
        <dbReference type="Proteomes" id="UP001234297"/>
    </source>
</evidence>
<sequence length="207" mass="23151">MGPSHIKAVEAGVAHPTMRRHGPNSHVAAETGAAHLTTRRHDPKSHIAMEAGAAQPNRDQKWTKLDDKGAKCIFLGVSEHSKAYKLFNPITEKVIASRDVVFDEEKTWVWSGESKKQQQIPANFDATGDSIEQSLELDEIPPEDDLPADDQSPQIQRPRKRPSWMIDYFCKSEDQVADLMTKPLKRPGYDKLRSVLGVCSREGLAQE</sequence>
<proteinExistence type="predicted"/>